<organism evidence="1 2">
    <name type="scientific">Clostridium malenominatum</name>
    <dbReference type="NCBI Taxonomy" id="1539"/>
    <lineage>
        <taxon>Bacteria</taxon>
        <taxon>Bacillati</taxon>
        <taxon>Bacillota</taxon>
        <taxon>Clostridia</taxon>
        <taxon>Eubacteriales</taxon>
        <taxon>Clostridiaceae</taxon>
        <taxon>Clostridium</taxon>
    </lineage>
</organism>
<keyword evidence="2" id="KW-1185">Reference proteome</keyword>
<dbReference type="InterPro" id="IPR050484">
    <property type="entry name" value="Transf_Hexapept/Carb_Anhydrase"/>
</dbReference>
<dbReference type="RefSeq" id="WP_343768938.1">
    <property type="nucleotide sequence ID" value="NZ_BAAACF010000001.1"/>
</dbReference>
<dbReference type="Gene3D" id="2.160.10.10">
    <property type="entry name" value="Hexapeptide repeat proteins"/>
    <property type="match status" value="1"/>
</dbReference>
<dbReference type="Pfam" id="PF00132">
    <property type="entry name" value="Hexapep"/>
    <property type="match status" value="1"/>
</dbReference>
<evidence type="ECO:0000313" key="1">
    <source>
        <dbReference type="EMBL" id="GAA0724210.1"/>
    </source>
</evidence>
<dbReference type="PANTHER" id="PTHR13061:SF29">
    <property type="entry name" value="GAMMA CARBONIC ANHYDRASE-LIKE 1, MITOCHONDRIAL-RELATED"/>
    <property type="match status" value="1"/>
</dbReference>
<dbReference type="EMBL" id="BAAACF010000001">
    <property type="protein sequence ID" value="GAA0724210.1"/>
    <property type="molecule type" value="Genomic_DNA"/>
</dbReference>
<sequence length="166" mass="17784">MIREYDGKIPSIHSSCYIAENVSIIGNVKIEEMANVWFGAVIRGDMNSINIGKNTNIQDNCVFHVERNSPLVIGDDVTVGHGAILHGCTIGDSSLIGMGSIVLNNAVIGKQTLVGAGSLIPEGKKIPDGVLCMGSPVKIIRELTDEEKLKLTESAAKYVSLSNKYK</sequence>
<dbReference type="CDD" id="cd04645">
    <property type="entry name" value="LbH_gamma_CA_like"/>
    <property type="match status" value="1"/>
</dbReference>
<protein>
    <submittedName>
        <fullName evidence="1">Gamma carbonic anhydrase family protein</fullName>
    </submittedName>
</protein>
<reference evidence="1 2" key="1">
    <citation type="journal article" date="2019" name="Int. J. Syst. Evol. Microbiol.">
        <title>The Global Catalogue of Microorganisms (GCM) 10K type strain sequencing project: providing services to taxonomists for standard genome sequencing and annotation.</title>
        <authorList>
            <consortium name="The Broad Institute Genomics Platform"/>
            <consortium name="The Broad Institute Genome Sequencing Center for Infectious Disease"/>
            <person name="Wu L."/>
            <person name="Ma J."/>
        </authorList>
    </citation>
    <scope>NUCLEOTIDE SEQUENCE [LARGE SCALE GENOMIC DNA]</scope>
    <source>
        <strain evidence="1 2">JCM 1405</strain>
    </source>
</reference>
<dbReference type="InterPro" id="IPR047324">
    <property type="entry name" value="LbH_gamma_CA-like"/>
</dbReference>
<evidence type="ECO:0000313" key="2">
    <source>
        <dbReference type="Proteomes" id="UP001500339"/>
    </source>
</evidence>
<dbReference type="SUPFAM" id="SSF51161">
    <property type="entry name" value="Trimeric LpxA-like enzymes"/>
    <property type="match status" value="1"/>
</dbReference>
<gene>
    <name evidence="1" type="ORF">GCM10008905_17790</name>
</gene>
<dbReference type="InterPro" id="IPR001451">
    <property type="entry name" value="Hexapep"/>
</dbReference>
<dbReference type="InterPro" id="IPR011004">
    <property type="entry name" value="Trimer_LpxA-like_sf"/>
</dbReference>
<dbReference type="Proteomes" id="UP001500339">
    <property type="component" value="Unassembled WGS sequence"/>
</dbReference>
<comment type="caution">
    <text evidence="1">The sequence shown here is derived from an EMBL/GenBank/DDBJ whole genome shotgun (WGS) entry which is preliminary data.</text>
</comment>
<name>A0ABN1IYW7_9CLOT</name>
<proteinExistence type="predicted"/>
<dbReference type="PANTHER" id="PTHR13061">
    <property type="entry name" value="DYNACTIN SUBUNIT P25"/>
    <property type="match status" value="1"/>
</dbReference>
<accession>A0ABN1IYW7</accession>